<name>A0A0L0VBM5_9BASI</name>
<gene>
    <name evidence="2" type="ORF">PSTG_10085</name>
</gene>
<evidence type="ECO:0000313" key="3">
    <source>
        <dbReference type="Proteomes" id="UP000054564"/>
    </source>
</evidence>
<accession>A0A0L0VBM5</accession>
<sequence>MVNNLVSKHQIGLIPYLCWNTVPSSSSRKRKNSSLANLNSQDRKRLACQLMNDVTSNSNSVDLRSTSDSAESSEFLLDHPSSRSHHDDHASPQNRESNDSQSNKTNQPELLKRITLPSEEFIRFV</sequence>
<feature type="compositionally biased region" description="Basic and acidic residues" evidence="1">
    <location>
        <begin position="76"/>
        <end position="90"/>
    </location>
</feature>
<evidence type="ECO:0000313" key="2">
    <source>
        <dbReference type="EMBL" id="KNE96680.1"/>
    </source>
</evidence>
<reference evidence="3" key="1">
    <citation type="submission" date="2014-03" db="EMBL/GenBank/DDBJ databases">
        <title>The Genome Sequence of Puccinia striiformis f. sp. tritici PST-78.</title>
        <authorList>
            <consortium name="The Broad Institute Genome Sequencing Platform"/>
            <person name="Cuomo C."/>
            <person name="Hulbert S."/>
            <person name="Chen X."/>
            <person name="Walker B."/>
            <person name="Young S.K."/>
            <person name="Zeng Q."/>
            <person name="Gargeya S."/>
            <person name="Fitzgerald M."/>
            <person name="Haas B."/>
            <person name="Abouelleil A."/>
            <person name="Alvarado L."/>
            <person name="Arachchi H.M."/>
            <person name="Berlin A.M."/>
            <person name="Chapman S.B."/>
            <person name="Goldberg J."/>
            <person name="Griggs A."/>
            <person name="Gujja S."/>
            <person name="Hansen M."/>
            <person name="Howarth C."/>
            <person name="Imamovic A."/>
            <person name="Larimer J."/>
            <person name="McCowan C."/>
            <person name="Montmayeur A."/>
            <person name="Murphy C."/>
            <person name="Neiman D."/>
            <person name="Pearson M."/>
            <person name="Priest M."/>
            <person name="Roberts A."/>
            <person name="Saif S."/>
            <person name="Shea T."/>
            <person name="Sisk P."/>
            <person name="Sykes S."/>
            <person name="Wortman J."/>
            <person name="Nusbaum C."/>
            <person name="Birren B."/>
        </authorList>
    </citation>
    <scope>NUCLEOTIDE SEQUENCE [LARGE SCALE GENOMIC DNA]</scope>
    <source>
        <strain evidence="3">race PST-78</strain>
    </source>
</reference>
<feature type="compositionally biased region" description="Polar residues" evidence="1">
    <location>
        <begin position="57"/>
        <end position="72"/>
    </location>
</feature>
<feature type="compositionally biased region" description="Polar residues" evidence="1">
    <location>
        <begin position="92"/>
        <end position="108"/>
    </location>
</feature>
<organism evidence="2 3">
    <name type="scientific">Puccinia striiformis f. sp. tritici PST-78</name>
    <dbReference type="NCBI Taxonomy" id="1165861"/>
    <lineage>
        <taxon>Eukaryota</taxon>
        <taxon>Fungi</taxon>
        <taxon>Dikarya</taxon>
        <taxon>Basidiomycota</taxon>
        <taxon>Pucciniomycotina</taxon>
        <taxon>Pucciniomycetes</taxon>
        <taxon>Pucciniales</taxon>
        <taxon>Pucciniaceae</taxon>
        <taxon>Puccinia</taxon>
    </lineage>
</organism>
<dbReference type="AlphaFoldDB" id="A0A0L0VBM5"/>
<proteinExistence type="predicted"/>
<evidence type="ECO:0000256" key="1">
    <source>
        <dbReference type="SAM" id="MobiDB-lite"/>
    </source>
</evidence>
<protein>
    <submittedName>
        <fullName evidence="2">Uncharacterized protein</fullName>
    </submittedName>
</protein>
<keyword evidence="3" id="KW-1185">Reference proteome</keyword>
<dbReference type="EMBL" id="AJIL01000079">
    <property type="protein sequence ID" value="KNE96680.1"/>
    <property type="molecule type" value="Genomic_DNA"/>
</dbReference>
<comment type="caution">
    <text evidence="2">The sequence shown here is derived from an EMBL/GenBank/DDBJ whole genome shotgun (WGS) entry which is preliminary data.</text>
</comment>
<dbReference type="Proteomes" id="UP000054564">
    <property type="component" value="Unassembled WGS sequence"/>
</dbReference>
<feature type="region of interest" description="Disordered" evidence="1">
    <location>
        <begin position="57"/>
        <end position="112"/>
    </location>
</feature>
<feature type="region of interest" description="Disordered" evidence="1">
    <location>
        <begin position="23"/>
        <end position="42"/>
    </location>
</feature>